<feature type="region of interest" description="Disordered" evidence="1">
    <location>
        <begin position="33"/>
        <end position="205"/>
    </location>
</feature>
<feature type="chain" id="PRO_5021285669" evidence="2">
    <location>
        <begin position="21"/>
        <end position="205"/>
    </location>
</feature>
<sequence length="205" mass="21668">MRPSLLLLPSLALAFPVAQPQSLSSGSSYLASLREKAGKTEGGSGFRSWLEKFRGGAGSPNYHSGSDGTWDVLQPTEKAKPAKAPEPAKAKTAPAKPAPKEKPAPAKPASKEEPAPAKPASKEEPAPANPASKEKPAPEEKPAPAKEKAEEEVTATETETTEEEAPKPKPAKTAPKSEAKSEFLGQGWNPDEPKQNRGWFGLFGR</sequence>
<dbReference type="Proteomes" id="UP000298493">
    <property type="component" value="Unassembled WGS sequence"/>
</dbReference>
<keyword evidence="2" id="KW-0732">Signal</keyword>
<dbReference type="EMBL" id="SNSC02000010">
    <property type="protein sequence ID" value="TID20775.1"/>
    <property type="molecule type" value="Genomic_DNA"/>
</dbReference>
<evidence type="ECO:0000256" key="2">
    <source>
        <dbReference type="SAM" id="SignalP"/>
    </source>
</evidence>
<evidence type="ECO:0000313" key="4">
    <source>
        <dbReference type="Proteomes" id="UP000298493"/>
    </source>
</evidence>
<gene>
    <name evidence="3" type="ORF">E6O75_ATG05539</name>
</gene>
<organism evidence="3 4">
    <name type="scientific">Venturia nashicola</name>
    <dbReference type="NCBI Taxonomy" id="86259"/>
    <lineage>
        <taxon>Eukaryota</taxon>
        <taxon>Fungi</taxon>
        <taxon>Dikarya</taxon>
        <taxon>Ascomycota</taxon>
        <taxon>Pezizomycotina</taxon>
        <taxon>Dothideomycetes</taxon>
        <taxon>Pleosporomycetidae</taxon>
        <taxon>Venturiales</taxon>
        <taxon>Venturiaceae</taxon>
        <taxon>Venturia</taxon>
    </lineage>
</organism>
<feature type="signal peptide" evidence="2">
    <location>
        <begin position="1"/>
        <end position="20"/>
    </location>
</feature>
<keyword evidence="4" id="KW-1185">Reference proteome</keyword>
<protein>
    <submittedName>
        <fullName evidence="3">Uncharacterized protein</fullName>
    </submittedName>
</protein>
<feature type="compositionally biased region" description="Basic and acidic residues" evidence="1">
    <location>
        <begin position="132"/>
        <end position="151"/>
    </location>
</feature>
<proteinExistence type="predicted"/>
<accession>A0A4Z1NZR2</accession>
<name>A0A4Z1NZR2_9PEZI</name>
<evidence type="ECO:0000313" key="3">
    <source>
        <dbReference type="EMBL" id="TID20775.1"/>
    </source>
</evidence>
<dbReference type="AlphaFoldDB" id="A0A4Z1NZR2"/>
<feature type="compositionally biased region" description="Acidic residues" evidence="1">
    <location>
        <begin position="152"/>
        <end position="163"/>
    </location>
</feature>
<comment type="caution">
    <text evidence="3">The sequence shown here is derived from an EMBL/GenBank/DDBJ whole genome shotgun (WGS) entry which is preliminary data.</text>
</comment>
<reference evidence="3 4" key="1">
    <citation type="submission" date="2019-04" db="EMBL/GenBank/DDBJ databases">
        <title>High contiguity whole genome sequence and gene annotation resource for two Venturia nashicola isolates.</title>
        <authorList>
            <person name="Prokchorchik M."/>
            <person name="Won K."/>
            <person name="Lee Y."/>
            <person name="Choi E.D."/>
            <person name="Segonzac C."/>
            <person name="Sohn K.H."/>
        </authorList>
    </citation>
    <scope>NUCLEOTIDE SEQUENCE [LARGE SCALE GENOMIC DNA]</scope>
    <source>
        <strain evidence="3 4">PRI2</strain>
    </source>
</reference>
<feature type="compositionally biased region" description="Low complexity" evidence="1">
    <location>
        <begin position="85"/>
        <end position="95"/>
    </location>
</feature>
<evidence type="ECO:0000256" key="1">
    <source>
        <dbReference type="SAM" id="MobiDB-lite"/>
    </source>
</evidence>
<feature type="compositionally biased region" description="Basic and acidic residues" evidence="1">
    <location>
        <begin position="98"/>
        <end position="125"/>
    </location>
</feature>